<dbReference type="EMBL" id="JACXVP010000004">
    <property type="protein sequence ID" value="KAG5610655.1"/>
    <property type="molecule type" value="Genomic_DNA"/>
</dbReference>
<protein>
    <submittedName>
        <fullName evidence="1">Uncharacterized protein</fullName>
    </submittedName>
</protein>
<organism evidence="1 2">
    <name type="scientific">Solanum commersonii</name>
    <name type="common">Commerson's wild potato</name>
    <name type="synonym">Commerson's nightshade</name>
    <dbReference type="NCBI Taxonomy" id="4109"/>
    <lineage>
        <taxon>Eukaryota</taxon>
        <taxon>Viridiplantae</taxon>
        <taxon>Streptophyta</taxon>
        <taxon>Embryophyta</taxon>
        <taxon>Tracheophyta</taxon>
        <taxon>Spermatophyta</taxon>
        <taxon>Magnoliopsida</taxon>
        <taxon>eudicotyledons</taxon>
        <taxon>Gunneridae</taxon>
        <taxon>Pentapetalae</taxon>
        <taxon>asterids</taxon>
        <taxon>lamiids</taxon>
        <taxon>Solanales</taxon>
        <taxon>Solanaceae</taxon>
        <taxon>Solanoideae</taxon>
        <taxon>Solaneae</taxon>
        <taxon>Solanum</taxon>
    </lineage>
</organism>
<evidence type="ECO:0000313" key="2">
    <source>
        <dbReference type="Proteomes" id="UP000824120"/>
    </source>
</evidence>
<dbReference type="Proteomes" id="UP000824120">
    <property type="component" value="Chromosome 4"/>
</dbReference>
<reference evidence="1 2" key="1">
    <citation type="submission" date="2020-09" db="EMBL/GenBank/DDBJ databases">
        <title>De no assembly of potato wild relative species, Solanum commersonii.</title>
        <authorList>
            <person name="Cho K."/>
        </authorList>
    </citation>
    <scope>NUCLEOTIDE SEQUENCE [LARGE SCALE GENOMIC DNA]</scope>
    <source>
        <strain evidence="1">LZ3.2</strain>
        <tissue evidence="1">Leaf</tissue>
    </source>
</reference>
<gene>
    <name evidence="1" type="ORF">H5410_021936</name>
</gene>
<evidence type="ECO:0000313" key="1">
    <source>
        <dbReference type="EMBL" id="KAG5610655.1"/>
    </source>
</evidence>
<name>A0A9J5ZFD1_SOLCO</name>
<sequence>MNHYNIFNVVITLYLRFYTSEPMENVAQVSKLDILIPRYLRLCSETLPQKRYAHNQQKT</sequence>
<accession>A0A9J5ZFD1</accession>
<keyword evidence="2" id="KW-1185">Reference proteome</keyword>
<dbReference type="AlphaFoldDB" id="A0A9J5ZFD1"/>
<proteinExistence type="predicted"/>
<comment type="caution">
    <text evidence="1">The sequence shown here is derived from an EMBL/GenBank/DDBJ whole genome shotgun (WGS) entry which is preliminary data.</text>
</comment>